<evidence type="ECO:0000313" key="4">
    <source>
        <dbReference type="Proteomes" id="UP000275012"/>
    </source>
</evidence>
<dbReference type="RefSeq" id="WP_122102528.1">
    <property type="nucleotide sequence ID" value="NZ_RFLY01000026.1"/>
</dbReference>
<evidence type="ECO:0000313" key="3">
    <source>
        <dbReference type="EMBL" id="RMH87626.1"/>
    </source>
</evidence>
<sequence>MNDSPQRRRSIELAALAAATGPDGQVDLTAYEAQRLILRHQNLDGIDANALVAALTRNPAYQSEAGRQQVGPLLAALRERVPAAARARLDEALDGANVGESGLRRAYEDWIEQPVARALRQGTQAVGEHNQQISDALATSLRWAEGLGKGPQSPWLERAASQLAAQGIGDLQSAYGTMKGASQQALSVMGDTVDLARLAYRFGTDSDFRYMMIGAAAMYAAEVARDPGKPVDDIRNAAVNAFNEWSRGLEQAQAEGKEQEYLGQAQGAVGVELIASIVPISKVAKLGKLARAVDKADDLPPARTPDGPAEARATGELAQALTELSRDAARAQARGGLERRAGDLFFSGLAGVKRSQGELNELVDGLRKHGEVDGLLRSGALTPNELGYLARRDVQLFEGEVSFHQALDAHIGQRPLSALGRREVGDIGEAITAHDLARKGYRDLVPIQNNSGHGNDLLGINPETNRWEVLEVKASVQGMAKSQTGEPFPLVTKRLERAAKAESHWASKNVWEEQTKPTAQRVLDEVYDQATEKLDVDPKWSRVNIERDAATGELKATPEISDWQSPAQRRPAPEESHSLAPLPPGFAPALRHGRDIRTPDHPGHDVYAHTLKAVQRMEAEQGIAPGPHTELLAARLTAESAERKQGITRVEMGKDGRIHAIERHYAEDEGRRFGLPAAEATAVPVETSGERWLAAASSHYVSTQPPAERTEAHEFSLQVLPPRDRRMFSLLRALTPAHIGDEPVAQAMLEAKRSGIHEMEQVTAVMMLGDQLNVIGERPDQRIALNVTAEALPMQESIQQTLEVNQQRQQQEQQQAQVKAMSLG</sequence>
<dbReference type="InterPro" id="IPR046519">
    <property type="entry name" value="X-Tfes_XVIPCD"/>
</dbReference>
<comment type="caution">
    <text evidence="3">The sequence shown here is derived from an EMBL/GenBank/DDBJ whole genome shotgun (WGS) entry which is preliminary data.</text>
</comment>
<proteinExistence type="predicted"/>
<feature type="region of interest" description="Disordered" evidence="1">
    <location>
        <begin position="550"/>
        <end position="582"/>
    </location>
</feature>
<dbReference type="EMBL" id="RFLY01000026">
    <property type="protein sequence ID" value="RMH87626.1"/>
    <property type="molecule type" value="Genomic_DNA"/>
</dbReference>
<keyword evidence="4" id="KW-1185">Reference proteome</keyword>
<reference evidence="3 4" key="1">
    <citation type="submission" date="2018-10" db="EMBL/GenBank/DDBJ databases">
        <title>Proposal of Lysobacter pythonis sp. nov. isolated from royal pythons (Python regius).</title>
        <authorList>
            <person name="Hans-Juergen B."/>
            <person name="Huptas C."/>
            <person name="Sandra B."/>
            <person name="Igor L."/>
            <person name="Joachim S."/>
            <person name="Siegfried S."/>
            <person name="Mareike W."/>
            <person name="Peter K."/>
        </authorList>
    </citation>
    <scope>NUCLEOTIDE SEQUENCE [LARGE SCALE GENOMIC DNA]</scope>
    <source>
        <strain evidence="3 4">4284/11</strain>
    </source>
</reference>
<dbReference type="Pfam" id="PF20410">
    <property type="entry name" value="X-Tfes_XVIPCD"/>
    <property type="match status" value="1"/>
</dbReference>
<protein>
    <recommendedName>
        <fullName evidence="2">X-Tfes XVIPCD domain-containing protein</fullName>
    </recommendedName>
</protein>
<dbReference type="AlphaFoldDB" id="A0A3M2HD00"/>
<evidence type="ECO:0000256" key="1">
    <source>
        <dbReference type="SAM" id="MobiDB-lite"/>
    </source>
</evidence>
<gene>
    <name evidence="3" type="ORF">EBB59_12745</name>
</gene>
<dbReference type="Proteomes" id="UP000275012">
    <property type="component" value="Unassembled WGS sequence"/>
</dbReference>
<accession>A0A3M2HD00</accession>
<organism evidence="3 4">
    <name type="scientific">Solilutibacter pythonis</name>
    <dbReference type="NCBI Taxonomy" id="2483112"/>
    <lineage>
        <taxon>Bacteria</taxon>
        <taxon>Pseudomonadati</taxon>
        <taxon>Pseudomonadota</taxon>
        <taxon>Gammaproteobacteria</taxon>
        <taxon>Lysobacterales</taxon>
        <taxon>Lysobacteraceae</taxon>
        <taxon>Solilutibacter</taxon>
    </lineage>
</organism>
<evidence type="ECO:0000259" key="2">
    <source>
        <dbReference type="Pfam" id="PF20410"/>
    </source>
</evidence>
<dbReference type="OrthoDB" id="6004512at2"/>
<feature type="domain" description="X-Tfes XVIPCD" evidence="2">
    <location>
        <begin position="598"/>
        <end position="692"/>
    </location>
</feature>
<name>A0A3M2HD00_9GAMM</name>